<dbReference type="PANTHER" id="PTHR12461:SF102">
    <property type="entry name" value="LYSINE-SPECIFIC DEMETHYLASE JMJ31"/>
    <property type="match status" value="1"/>
</dbReference>
<evidence type="ECO:0000259" key="2">
    <source>
        <dbReference type="PROSITE" id="PS51184"/>
    </source>
</evidence>
<dbReference type="InterPro" id="IPR041667">
    <property type="entry name" value="Cupin_8"/>
</dbReference>
<dbReference type="OrthoDB" id="415358at2759"/>
<keyword evidence="4" id="KW-1185">Reference proteome</keyword>
<comment type="similarity">
    <text evidence="1">Belongs to the JARID1 histone demethylase family.</text>
</comment>
<dbReference type="SMART" id="SM00558">
    <property type="entry name" value="JmjC"/>
    <property type="match status" value="1"/>
</dbReference>
<dbReference type="Gene3D" id="2.60.120.650">
    <property type="entry name" value="Cupin"/>
    <property type="match status" value="1"/>
</dbReference>
<comment type="caution">
    <text evidence="3">The sequence shown here is derived from an EMBL/GenBank/DDBJ whole genome shotgun (WGS) entry which is preliminary data.</text>
</comment>
<dbReference type="EMBL" id="VOIH02000010">
    <property type="protein sequence ID" value="KAF3436245.1"/>
    <property type="molecule type" value="Genomic_DNA"/>
</dbReference>
<dbReference type="PROSITE" id="PS51257">
    <property type="entry name" value="PROKAR_LIPOPROTEIN"/>
    <property type="match status" value="1"/>
</dbReference>
<dbReference type="Pfam" id="PF13621">
    <property type="entry name" value="Cupin_8"/>
    <property type="match status" value="1"/>
</dbReference>
<reference evidence="3" key="1">
    <citation type="submission" date="2020-03" db="EMBL/GenBank/DDBJ databases">
        <title>A high-quality chromosome-level genome assembly of a woody plant with both climbing and erect habits, Rhamnella rubrinervis.</title>
        <authorList>
            <person name="Lu Z."/>
            <person name="Yang Y."/>
            <person name="Zhu X."/>
            <person name="Sun Y."/>
        </authorList>
    </citation>
    <scope>NUCLEOTIDE SEQUENCE</scope>
    <source>
        <strain evidence="3">BYM</strain>
        <tissue evidence="3">Leaf</tissue>
    </source>
</reference>
<protein>
    <recommendedName>
        <fullName evidence="2">JmjC domain-containing protein</fullName>
    </recommendedName>
</protein>
<name>A0A8K0DYQ5_9ROSA</name>
<dbReference type="PANTHER" id="PTHR12461">
    <property type="entry name" value="HYPOXIA-INDUCIBLE FACTOR 1 ALPHA INHIBITOR-RELATED"/>
    <property type="match status" value="1"/>
</dbReference>
<dbReference type="PROSITE" id="PS51184">
    <property type="entry name" value="JMJC"/>
    <property type="match status" value="1"/>
</dbReference>
<gene>
    <name evidence="3" type="ORF">FNV43_RR23337</name>
</gene>
<dbReference type="SUPFAM" id="SSF51197">
    <property type="entry name" value="Clavaminate synthase-like"/>
    <property type="match status" value="1"/>
</dbReference>
<feature type="domain" description="JmjC" evidence="2">
    <location>
        <begin position="153"/>
        <end position="325"/>
    </location>
</feature>
<organism evidence="3 4">
    <name type="scientific">Rhamnella rubrinervis</name>
    <dbReference type="NCBI Taxonomy" id="2594499"/>
    <lineage>
        <taxon>Eukaryota</taxon>
        <taxon>Viridiplantae</taxon>
        <taxon>Streptophyta</taxon>
        <taxon>Embryophyta</taxon>
        <taxon>Tracheophyta</taxon>
        <taxon>Spermatophyta</taxon>
        <taxon>Magnoliopsida</taxon>
        <taxon>eudicotyledons</taxon>
        <taxon>Gunneridae</taxon>
        <taxon>Pentapetalae</taxon>
        <taxon>rosids</taxon>
        <taxon>fabids</taxon>
        <taxon>Rosales</taxon>
        <taxon>Rhamnaceae</taxon>
        <taxon>rhamnoid group</taxon>
        <taxon>Rhamneae</taxon>
        <taxon>Rhamnella</taxon>
    </lineage>
</organism>
<sequence>MLSSLRIRRFEQLPSSADFESLIEAANVPAVFGGCVNDWKAVSKWNPSNNGLDYLQERVGSCVVEAMLSKSAPVFYGDLRSHERVPVPFSAFIGFCKERMQNADDGHGVNCEVGRHGVTEAESINDCWPYDDTQAQIYLAQVPILNIENEEHVQLETLREDIQTPVILEEKVISSLNLWMNNAQARSSTHYDPHHNLLCLVAGCKQVVLWPPSASPSLYPMPIHGEASNHSSIPLENPDFSVYPRAECLKEYSQKVVLHAGDALFIPEGWFHQNEALPKVSSAEMGKMKRNPCEPLDKRESDHITDDLNQTCETLDSKGTQQENKNMLHELDPFAIQVLHELVSLVHECVNVADHGEPVQSNSTNDSTVSLKVEYSKIVTADSFRLEDDPVAKILWTLKPCTLQNVFLAMARNFPRTLEALILHLLSPVGAEVLTCKFEEMDQEITEEDRNGFYQVFYSAFDDQFAAMDAILNGKESFSHQAFKNVLDKYLGVDLGGPRRGVIRFHYVPDHHHTQHRNTYNNRVGPINVSINEGHIRQSNRPSPPST</sequence>
<evidence type="ECO:0000256" key="1">
    <source>
        <dbReference type="ARBA" id="ARBA00006801"/>
    </source>
</evidence>
<evidence type="ECO:0000313" key="4">
    <source>
        <dbReference type="Proteomes" id="UP000796880"/>
    </source>
</evidence>
<dbReference type="Proteomes" id="UP000796880">
    <property type="component" value="Unassembled WGS sequence"/>
</dbReference>
<accession>A0A8K0DYQ5</accession>
<evidence type="ECO:0000313" key="3">
    <source>
        <dbReference type="EMBL" id="KAF3436245.1"/>
    </source>
</evidence>
<proteinExistence type="inferred from homology"/>
<dbReference type="InterPro" id="IPR003347">
    <property type="entry name" value="JmjC_dom"/>
</dbReference>
<dbReference type="AlphaFoldDB" id="A0A8K0DYQ5"/>